<feature type="binding site" evidence="4">
    <location>
        <position position="231"/>
    </location>
    <ligand>
        <name>3'-phosphoadenylyl sulfate</name>
        <dbReference type="ChEBI" id="CHEBI:58339"/>
    </ligand>
</feature>
<accession>A0AAD9NH61</accession>
<feature type="binding site" evidence="4">
    <location>
        <position position="223"/>
    </location>
    <ligand>
        <name>3'-phosphoadenylyl sulfate</name>
        <dbReference type="ChEBI" id="CHEBI:58339"/>
    </ligand>
</feature>
<evidence type="ECO:0000256" key="1">
    <source>
        <dbReference type="ARBA" id="ARBA00022679"/>
    </source>
</evidence>
<proteinExistence type="predicted"/>
<dbReference type="Pfam" id="PF00685">
    <property type="entry name" value="Sulfotransfer_1"/>
    <property type="match status" value="1"/>
</dbReference>
<dbReference type="SUPFAM" id="SSF52540">
    <property type="entry name" value="P-loop containing nucleoside triphosphate hydrolases"/>
    <property type="match status" value="1"/>
</dbReference>
<evidence type="ECO:0000259" key="7">
    <source>
        <dbReference type="Pfam" id="PF00685"/>
    </source>
</evidence>
<sequence>MSVVNSCHTELTASSLVVDSYHQEDDVTNTERHHSPQMITANVGNVIVIRPSASSVHRLQHWFGLTLCATRRNNCPSPQFTWTRRTLTALLISCLAFMLFSLLYTGNQLGIGFQFSLMPWQGFGDVKQRLPQAIIVGVRKCGTRALLEFLSLHPDVCHAHGEMHFFNSESRYQLGLDWYRRQMPASRADQVTIEKTPGYFIARRAPDLIRGMNDSIKLLLIVRDPVTRIISDYTQVFTNRMKRNDSYAAFEDLVIDSRTGDVSSLYKPVWISLYYVHYMHWLAAFNRSQIHVVDGDALIQDPISELRKAESFLGLRHVLSRDNFYFNETRGFFCLRKGANSHCLHPSKGRTHPNIKPRVLHKLYRYFKPYNEKFFKISGQYFDWTEERRRKKRRSILRMI</sequence>
<evidence type="ECO:0000256" key="4">
    <source>
        <dbReference type="PIRSR" id="PIRSR637359-2"/>
    </source>
</evidence>
<keyword evidence="6" id="KW-0812">Transmembrane</keyword>
<evidence type="ECO:0000313" key="9">
    <source>
        <dbReference type="Proteomes" id="UP001208570"/>
    </source>
</evidence>
<keyword evidence="2" id="KW-0325">Glycoprotein</keyword>
<dbReference type="PANTHER" id="PTHR10605">
    <property type="entry name" value="HEPARAN SULFATE SULFOTRANSFERASE"/>
    <property type="match status" value="1"/>
</dbReference>
<evidence type="ECO:0000313" key="8">
    <source>
        <dbReference type="EMBL" id="KAK2169900.1"/>
    </source>
</evidence>
<feature type="domain" description="Sulfotransferase" evidence="7">
    <location>
        <begin position="131"/>
        <end position="344"/>
    </location>
</feature>
<dbReference type="InterPro" id="IPR000863">
    <property type="entry name" value="Sulfotransferase_dom"/>
</dbReference>
<dbReference type="InterPro" id="IPR027417">
    <property type="entry name" value="P-loop_NTPase"/>
</dbReference>
<evidence type="ECO:0000256" key="5">
    <source>
        <dbReference type="PIRSR" id="PIRSR637359-3"/>
    </source>
</evidence>
<feature type="active site" description="For sulfotransferase activity" evidence="3">
    <location>
        <position position="140"/>
    </location>
</feature>
<dbReference type="EMBL" id="JAODUP010000006">
    <property type="protein sequence ID" value="KAK2169900.1"/>
    <property type="molecule type" value="Genomic_DNA"/>
</dbReference>
<name>A0AAD9NH61_9ANNE</name>
<comment type="caution">
    <text evidence="8">The sequence shown here is derived from an EMBL/GenBank/DDBJ whole genome shotgun (WGS) entry which is preliminary data.</text>
</comment>
<keyword evidence="6" id="KW-0472">Membrane</keyword>
<feature type="binding site" evidence="4">
    <location>
        <begin position="140"/>
        <end position="144"/>
    </location>
    <ligand>
        <name>3'-phosphoadenylyl sulfate</name>
        <dbReference type="ChEBI" id="CHEBI:58339"/>
    </ligand>
</feature>
<dbReference type="FunFam" id="3.40.50.300:FF:002997">
    <property type="entry name" value="Sulfotransferase"/>
    <property type="match status" value="1"/>
</dbReference>
<evidence type="ECO:0000256" key="2">
    <source>
        <dbReference type="ARBA" id="ARBA00023180"/>
    </source>
</evidence>
<keyword evidence="9" id="KW-1185">Reference proteome</keyword>
<evidence type="ECO:0000256" key="3">
    <source>
        <dbReference type="PIRSR" id="PIRSR637359-1"/>
    </source>
</evidence>
<dbReference type="Gene3D" id="3.40.50.300">
    <property type="entry name" value="P-loop containing nucleotide triphosphate hydrolases"/>
    <property type="match status" value="1"/>
</dbReference>
<evidence type="ECO:0000256" key="6">
    <source>
        <dbReference type="SAM" id="Phobius"/>
    </source>
</evidence>
<feature type="transmembrane region" description="Helical" evidence="6">
    <location>
        <begin position="87"/>
        <end position="106"/>
    </location>
</feature>
<feature type="binding site" evidence="4">
    <location>
        <begin position="348"/>
        <end position="352"/>
    </location>
    <ligand>
        <name>3'-phosphoadenylyl sulfate</name>
        <dbReference type="ChEBI" id="CHEBI:58339"/>
    </ligand>
</feature>
<dbReference type="GO" id="GO:0008467">
    <property type="term" value="F:[heparan sulfate]-glucosamine 3-sulfotransferase activity"/>
    <property type="evidence" value="ECO:0007669"/>
    <property type="project" value="TreeGrafter"/>
</dbReference>
<reference evidence="8" key="1">
    <citation type="journal article" date="2023" name="Mol. Biol. Evol.">
        <title>Third-Generation Sequencing Reveals the Adaptive Role of the Epigenome in Three Deep-Sea Polychaetes.</title>
        <authorList>
            <person name="Perez M."/>
            <person name="Aroh O."/>
            <person name="Sun Y."/>
            <person name="Lan Y."/>
            <person name="Juniper S.K."/>
            <person name="Young C.R."/>
            <person name="Angers B."/>
            <person name="Qian P.Y."/>
        </authorList>
    </citation>
    <scope>NUCLEOTIDE SEQUENCE</scope>
    <source>
        <strain evidence="8">P08H-3</strain>
    </source>
</reference>
<keyword evidence="5" id="KW-1015">Disulfide bond</keyword>
<dbReference type="Proteomes" id="UP001208570">
    <property type="component" value="Unassembled WGS sequence"/>
</dbReference>
<keyword evidence="6" id="KW-1133">Transmembrane helix</keyword>
<keyword evidence="1" id="KW-0808">Transferase</keyword>
<gene>
    <name evidence="8" type="ORF">LSH36_6g12003</name>
</gene>
<protein>
    <recommendedName>
        <fullName evidence="7">Sulfotransferase domain-containing protein</fullName>
    </recommendedName>
</protein>
<dbReference type="PANTHER" id="PTHR10605:SF65">
    <property type="entry name" value="GH20068P"/>
    <property type="match status" value="1"/>
</dbReference>
<feature type="disulfide bond" evidence="5">
    <location>
        <begin position="334"/>
        <end position="343"/>
    </location>
</feature>
<dbReference type="InterPro" id="IPR037359">
    <property type="entry name" value="NST/OST"/>
</dbReference>
<dbReference type="AlphaFoldDB" id="A0AAD9NH61"/>
<organism evidence="8 9">
    <name type="scientific">Paralvinella palmiformis</name>
    <dbReference type="NCBI Taxonomy" id="53620"/>
    <lineage>
        <taxon>Eukaryota</taxon>
        <taxon>Metazoa</taxon>
        <taxon>Spiralia</taxon>
        <taxon>Lophotrochozoa</taxon>
        <taxon>Annelida</taxon>
        <taxon>Polychaeta</taxon>
        <taxon>Sedentaria</taxon>
        <taxon>Canalipalpata</taxon>
        <taxon>Terebellida</taxon>
        <taxon>Terebelliformia</taxon>
        <taxon>Alvinellidae</taxon>
        <taxon>Paralvinella</taxon>
    </lineage>
</organism>